<dbReference type="PANTHER" id="PTHR30349:SF64">
    <property type="entry name" value="PROPHAGE INTEGRASE INTD-RELATED"/>
    <property type="match status" value="1"/>
</dbReference>
<keyword evidence="4" id="KW-1185">Reference proteome</keyword>
<organism evidence="3 4">
    <name type="scientific">Lentibacillus salicampi</name>
    <dbReference type="NCBI Taxonomy" id="175306"/>
    <lineage>
        <taxon>Bacteria</taxon>
        <taxon>Bacillati</taxon>
        <taxon>Bacillota</taxon>
        <taxon>Bacilli</taxon>
        <taxon>Bacillales</taxon>
        <taxon>Bacillaceae</taxon>
        <taxon>Lentibacillus</taxon>
    </lineage>
</organism>
<dbReference type="Proteomes" id="UP000298484">
    <property type="component" value="Unassembled WGS sequence"/>
</dbReference>
<dbReference type="InterPro" id="IPR011010">
    <property type="entry name" value="DNA_brk_join_enz"/>
</dbReference>
<dbReference type="OrthoDB" id="9803188at2"/>
<dbReference type="CDD" id="cd01189">
    <property type="entry name" value="INT_ICEBs1_C_like"/>
    <property type="match status" value="1"/>
</dbReference>
<dbReference type="InterPro" id="IPR050090">
    <property type="entry name" value="Tyrosine_recombinase_XerCD"/>
</dbReference>
<dbReference type="Pfam" id="PF00589">
    <property type="entry name" value="Phage_integrase"/>
    <property type="match status" value="1"/>
</dbReference>
<reference evidence="3 4" key="1">
    <citation type="submission" date="2019-03" db="EMBL/GenBank/DDBJ databases">
        <title>Genome sequence of Lentibacillus salicampi ATCC BAA-719.</title>
        <authorList>
            <person name="Maclea K.S."/>
            <person name="Simoes Junior M."/>
        </authorList>
    </citation>
    <scope>NUCLEOTIDE SEQUENCE [LARGE SCALE GENOMIC DNA]</scope>
    <source>
        <strain evidence="3 4">ATCC BAA-719</strain>
    </source>
</reference>
<accession>A0A4Y9AJP1</accession>
<dbReference type="PANTHER" id="PTHR30349">
    <property type="entry name" value="PHAGE INTEGRASE-RELATED"/>
    <property type="match status" value="1"/>
</dbReference>
<gene>
    <name evidence="3" type="ORF">E4U82_01470</name>
</gene>
<comment type="caution">
    <text evidence="3">The sequence shown here is derived from an EMBL/GenBank/DDBJ whole genome shotgun (WGS) entry which is preliminary data.</text>
</comment>
<dbReference type="GO" id="GO:0003677">
    <property type="term" value="F:DNA binding"/>
    <property type="evidence" value="ECO:0007669"/>
    <property type="project" value="InterPro"/>
</dbReference>
<dbReference type="EMBL" id="SRHY01000001">
    <property type="protein sequence ID" value="TFJ94611.1"/>
    <property type="molecule type" value="Genomic_DNA"/>
</dbReference>
<dbReference type="AlphaFoldDB" id="A0A4Y9AJP1"/>
<dbReference type="InterPro" id="IPR002104">
    <property type="entry name" value="Integrase_catalytic"/>
</dbReference>
<sequence length="141" mass="16462">MIDHNGRWDIGTPKTASSYRDIKIGDTLISILKRHKTWQKQNKLKYGEFYFDSDFLCTKENGYFPSPTHVKYYLNKMNKQIGTDLHFHGLRHTHATLLLEQGAPIKDIQKRLGYKKTSLTLDTYSHLTEKISDKTVDIMNN</sequence>
<name>A0A4Y9AJP1_9BACI</name>
<dbReference type="Gene3D" id="1.10.443.10">
    <property type="entry name" value="Intergrase catalytic core"/>
    <property type="match status" value="1"/>
</dbReference>
<evidence type="ECO:0000313" key="3">
    <source>
        <dbReference type="EMBL" id="TFJ94611.1"/>
    </source>
</evidence>
<dbReference type="InterPro" id="IPR013762">
    <property type="entry name" value="Integrase-like_cat_sf"/>
</dbReference>
<dbReference type="GO" id="GO:0006310">
    <property type="term" value="P:DNA recombination"/>
    <property type="evidence" value="ECO:0007669"/>
    <property type="project" value="UniProtKB-KW"/>
</dbReference>
<proteinExistence type="predicted"/>
<dbReference type="RefSeq" id="WP_135108255.1">
    <property type="nucleotide sequence ID" value="NZ_SRHY01000001.1"/>
</dbReference>
<dbReference type="SUPFAM" id="SSF56349">
    <property type="entry name" value="DNA breaking-rejoining enzymes"/>
    <property type="match status" value="1"/>
</dbReference>
<evidence type="ECO:0000256" key="1">
    <source>
        <dbReference type="ARBA" id="ARBA00023172"/>
    </source>
</evidence>
<evidence type="ECO:0000259" key="2">
    <source>
        <dbReference type="PROSITE" id="PS51898"/>
    </source>
</evidence>
<dbReference type="PROSITE" id="PS51898">
    <property type="entry name" value="TYR_RECOMBINASE"/>
    <property type="match status" value="1"/>
</dbReference>
<evidence type="ECO:0000313" key="4">
    <source>
        <dbReference type="Proteomes" id="UP000298484"/>
    </source>
</evidence>
<protein>
    <submittedName>
        <fullName evidence="3">Site-specific integrase</fullName>
    </submittedName>
</protein>
<feature type="domain" description="Tyr recombinase" evidence="2">
    <location>
        <begin position="1"/>
        <end position="137"/>
    </location>
</feature>
<dbReference type="GO" id="GO:0015074">
    <property type="term" value="P:DNA integration"/>
    <property type="evidence" value="ECO:0007669"/>
    <property type="project" value="InterPro"/>
</dbReference>
<keyword evidence="1" id="KW-0233">DNA recombination</keyword>